<organism evidence="1">
    <name type="scientific">Arundo donax</name>
    <name type="common">Giant reed</name>
    <name type="synonym">Donax arundinaceus</name>
    <dbReference type="NCBI Taxonomy" id="35708"/>
    <lineage>
        <taxon>Eukaryota</taxon>
        <taxon>Viridiplantae</taxon>
        <taxon>Streptophyta</taxon>
        <taxon>Embryophyta</taxon>
        <taxon>Tracheophyta</taxon>
        <taxon>Spermatophyta</taxon>
        <taxon>Magnoliopsida</taxon>
        <taxon>Liliopsida</taxon>
        <taxon>Poales</taxon>
        <taxon>Poaceae</taxon>
        <taxon>PACMAD clade</taxon>
        <taxon>Arundinoideae</taxon>
        <taxon>Arundineae</taxon>
        <taxon>Arundo</taxon>
    </lineage>
</organism>
<accession>A0A0A9AEQ2</accession>
<dbReference type="AlphaFoldDB" id="A0A0A9AEQ2"/>
<name>A0A0A9AEQ2_ARUDO</name>
<reference evidence="1" key="1">
    <citation type="submission" date="2014-09" db="EMBL/GenBank/DDBJ databases">
        <authorList>
            <person name="Magalhaes I.L.F."/>
            <person name="Oliveira U."/>
            <person name="Santos F.R."/>
            <person name="Vidigal T.H.D.A."/>
            <person name="Brescovit A.D."/>
            <person name="Santos A.J."/>
        </authorList>
    </citation>
    <scope>NUCLEOTIDE SEQUENCE</scope>
    <source>
        <tissue evidence="1">Shoot tissue taken approximately 20 cm above the soil surface</tissue>
    </source>
</reference>
<evidence type="ECO:0000313" key="1">
    <source>
        <dbReference type="EMBL" id="JAD48393.1"/>
    </source>
</evidence>
<reference evidence="1" key="2">
    <citation type="journal article" date="2015" name="Data Brief">
        <title>Shoot transcriptome of the giant reed, Arundo donax.</title>
        <authorList>
            <person name="Barrero R.A."/>
            <person name="Guerrero F.D."/>
            <person name="Moolhuijzen P."/>
            <person name="Goolsby J.A."/>
            <person name="Tidwell J."/>
            <person name="Bellgard S.E."/>
            <person name="Bellgard M.I."/>
        </authorList>
    </citation>
    <scope>NUCLEOTIDE SEQUENCE</scope>
    <source>
        <tissue evidence="1">Shoot tissue taken approximately 20 cm above the soil surface</tissue>
    </source>
</reference>
<proteinExistence type="predicted"/>
<sequence>MVLVVIFVRKLVPKLAN</sequence>
<dbReference type="EMBL" id="GBRH01249502">
    <property type="protein sequence ID" value="JAD48393.1"/>
    <property type="molecule type" value="Transcribed_RNA"/>
</dbReference>
<protein>
    <submittedName>
        <fullName evidence="1">Uncharacterized protein</fullName>
    </submittedName>
</protein>